<dbReference type="EMBL" id="HBUE01294771">
    <property type="protein sequence ID" value="CAG6575799.1"/>
    <property type="molecule type" value="Transcribed_RNA"/>
</dbReference>
<dbReference type="EMBL" id="HBUE01003118">
    <property type="protein sequence ID" value="CAG6444547.1"/>
    <property type="molecule type" value="Transcribed_RNA"/>
</dbReference>
<reference evidence="1" key="1">
    <citation type="submission" date="2021-05" db="EMBL/GenBank/DDBJ databases">
        <authorList>
            <person name="Alioto T."/>
            <person name="Alioto T."/>
            <person name="Gomez Garrido J."/>
        </authorList>
    </citation>
    <scope>NUCLEOTIDE SEQUENCE</scope>
</reference>
<dbReference type="EMBL" id="HBUE01188970">
    <property type="protein sequence ID" value="CAG6524124.1"/>
    <property type="molecule type" value="Transcribed_RNA"/>
</dbReference>
<proteinExistence type="predicted"/>
<name>A0A8D8NSF7_CULPI</name>
<sequence length="128" mass="13389">MQGRRSYRAKVPAGGIVRDFRRHAPAVCGHLRGHRGIQTLPEPLHPQGESCPGGGHPDRLAQLLPGGVRRSGVVLGGHPVAVRDCVRVFAADAGAAADSARADRLVGTAGGDRRLYRGHDLAVGQVAL</sequence>
<organism evidence="1">
    <name type="scientific">Culex pipiens</name>
    <name type="common">House mosquito</name>
    <dbReference type="NCBI Taxonomy" id="7175"/>
    <lineage>
        <taxon>Eukaryota</taxon>
        <taxon>Metazoa</taxon>
        <taxon>Ecdysozoa</taxon>
        <taxon>Arthropoda</taxon>
        <taxon>Hexapoda</taxon>
        <taxon>Insecta</taxon>
        <taxon>Pterygota</taxon>
        <taxon>Neoptera</taxon>
        <taxon>Endopterygota</taxon>
        <taxon>Diptera</taxon>
        <taxon>Nematocera</taxon>
        <taxon>Culicoidea</taxon>
        <taxon>Culicidae</taxon>
        <taxon>Culicinae</taxon>
        <taxon>Culicini</taxon>
        <taxon>Culex</taxon>
        <taxon>Culex</taxon>
    </lineage>
</organism>
<protein>
    <submittedName>
        <fullName evidence="1">(northern house mosquito) hypothetical protein</fullName>
    </submittedName>
</protein>
<dbReference type="AlphaFoldDB" id="A0A8D8NSF7"/>
<evidence type="ECO:0000313" key="1">
    <source>
        <dbReference type="EMBL" id="CAG6575799.1"/>
    </source>
</evidence>
<accession>A0A8D8NSF7</accession>